<dbReference type="AlphaFoldDB" id="A0ABC8M7M3"/>
<gene>
    <name evidence="3" type="ORF">ERUC_LOCUS43586</name>
</gene>
<feature type="compositionally biased region" description="Basic and acidic residues" evidence="1">
    <location>
        <begin position="44"/>
        <end position="62"/>
    </location>
</feature>
<dbReference type="Proteomes" id="UP001642260">
    <property type="component" value="Unassembled WGS sequence"/>
</dbReference>
<feature type="chain" id="PRO_5044849159" evidence="2">
    <location>
        <begin position="27"/>
        <end position="96"/>
    </location>
</feature>
<keyword evidence="2" id="KW-0732">Signal</keyword>
<evidence type="ECO:0000313" key="4">
    <source>
        <dbReference type="Proteomes" id="UP001642260"/>
    </source>
</evidence>
<name>A0ABC8M7M3_ERUVS</name>
<proteinExistence type="predicted"/>
<keyword evidence="4" id="KW-1185">Reference proteome</keyword>
<evidence type="ECO:0000256" key="2">
    <source>
        <dbReference type="SAM" id="SignalP"/>
    </source>
</evidence>
<reference evidence="3 4" key="1">
    <citation type="submission" date="2022-03" db="EMBL/GenBank/DDBJ databases">
        <authorList>
            <person name="Macdonald S."/>
            <person name="Ahmed S."/>
            <person name="Newling K."/>
        </authorList>
    </citation>
    <scope>NUCLEOTIDE SEQUENCE [LARGE SCALE GENOMIC DNA]</scope>
</reference>
<feature type="region of interest" description="Disordered" evidence="1">
    <location>
        <begin position="44"/>
        <end position="72"/>
    </location>
</feature>
<comment type="caution">
    <text evidence="3">The sequence shown here is derived from an EMBL/GenBank/DDBJ whole genome shotgun (WGS) entry which is preliminary data.</text>
</comment>
<protein>
    <submittedName>
        <fullName evidence="3">Uncharacterized protein</fullName>
    </submittedName>
</protein>
<evidence type="ECO:0000256" key="1">
    <source>
        <dbReference type="SAM" id="MobiDB-lite"/>
    </source>
</evidence>
<sequence>MKRYQSVALVLLLLVAFFSNKHTVEGRSLLRMTHSSQAVRDLNTSKEMKEGKPLRGENDSFRRIPKSGSNPIQNKYNIPIVVQGSRKHQITTAVKP</sequence>
<feature type="signal peptide" evidence="2">
    <location>
        <begin position="1"/>
        <end position="26"/>
    </location>
</feature>
<dbReference type="EMBL" id="CAKOAT010930708">
    <property type="protein sequence ID" value="CAH8391103.1"/>
    <property type="molecule type" value="Genomic_DNA"/>
</dbReference>
<organism evidence="3 4">
    <name type="scientific">Eruca vesicaria subsp. sativa</name>
    <name type="common">Garden rocket</name>
    <name type="synonym">Eruca sativa</name>
    <dbReference type="NCBI Taxonomy" id="29727"/>
    <lineage>
        <taxon>Eukaryota</taxon>
        <taxon>Viridiplantae</taxon>
        <taxon>Streptophyta</taxon>
        <taxon>Embryophyta</taxon>
        <taxon>Tracheophyta</taxon>
        <taxon>Spermatophyta</taxon>
        <taxon>Magnoliopsida</taxon>
        <taxon>eudicotyledons</taxon>
        <taxon>Gunneridae</taxon>
        <taxon>Pentapetalae</taxon>
        <taxon>rosids</taxon>
        <taxon>malvids</taxon>
        <taxon>Brassicales</taxon>
        <taxon>Brassicaceae</taxon>
        <taxon>Brassiceae</taxon>
        <taxon>Eruca</taxon>
    </lineage>
</organism>
<evidence type="ECO:0000313" key="3">
    <source>
        <dbReference type="EMBL" id="CAH8391103.1"/>
    </source>
</evidence>
<accession>A0ABC8M7M3</accession>